<sequence>MIMDLDQTTKITLSCDTSKEHSGPTMIHSTGVPNYHIHPMQVYILQEAFPDDKIRNDSQGILCSVPPANVIEALKKGAGFSIISTKTSGGRKVWVLSLEGSGSDDGGDEGGD</sequence>
<evidence type="ECO:0000313" key="4">
    <source>
        <dbReference type="EMBL" id="CAF4055225.1"/>
    </source>
</evidence>
<dbReference type="EMBL" id="CAJOBE010008162">
    <property type="protein sequence ID" value="CAF4055225.1"/>
    <property type="molecule type" value="Genomic_DNA"/>
</dbReference>
<protein>
    <submittedName>
        <fullName evidence="1">Uncharacterized protein</fullName>
    </submittedName>
</protein>
<dbReference type="AlphaFoldDB" id="A0A815IQJ7"/>
<dbReference type="EMBL" id="CAJNOU010004993">
    <property type="protein sequence ID" value="CAF1462658.1"/>
    <property type="molecule type" value="Genomic_DNA"/>
</dbReference>
<dbReference type="Proteomes" id="UP000663874">
    <property type="component" value="Unassembled WGS sequence"/>
</dbReference>
<evidence type="ECO:0000313" key="3">
    <source>
        <dbReference type="EMBL" id="CAF3981221.1"/>
    </source>
</evidence>
<gene>
    <name evidence="4" type="ORF">FNK824_LOCUS28934</name>
    <name evidence="3" type="ORF">OTI717_LOCUS27960</name>
    <name evidence="1" type="ORF">RFH988_LOCUS33364</name>
    <name evidence="2" type="ORF">SEV965_LOCUS34245</name>
</gene>
<dbReference type="Proteomes" id="UP000663823">
    <property type="component" value="Unassembled WGS sequence"/>
</dbReference>
<dbReference type="OrthoDB" id="10329380at2759"/>
<reference evidence="1" key="1">
    <citation type="submission" date="2021-02" db="EMBL/GenBank/DDBJ databases">
        <authorList>
            <person name="Nowell W R."/>
        </authorList>
    </citation>
    <scope>NUCLEOTIDE SEQUENCE</scope>
</reference>
<dbReference type="EMBL" id="CAJOAX010006451">
    <property type="protein sequence ID" value="CAF3981221.1"/>
    <property type="molecule type" value="Genomic_DNA"/>
</dbReference>
<evidence type="ECO:0000313" key="1">
    <source>
        <dbReference type="EMBL" id="CAF1371507.1"/>
    </source>
</evidence>
<evidence type="ECO:0000313" key="5">
    <source>
        <dbReference type="Proteomes" id="UP000663882"/>
    </source>
</evidence>
<accession>A0A815IQJ7</accession>
<dbReference type="Proteomes" id="UP000663889">
    <property type="component" value="Unassembled WGS sequence"/>
</dbReference>
<name>A0A815IQJ7_9BILA</name>
<proteinExistence type="predicted"/>
<dbReference type="Proteomes" id="UP000663882">
    <property type="component" value="Unassembled WGS sequence"/>
</dbReference>
<dbReference type="EMBL" id="CAJNOO010004171">
    <property type="protein sequence ID" value="CAF1371507.1"/>
    <property type="molecule type" value="Genomic_DNA"/>
</dbReference>
<organism evidence="1 5">
    <name type="scientific">Rotaria sordida</name>
    <dbReference type="NCBI Taxonomy" id="392033"/>
    <lineage>
        <taxon>Eukaryota</taxon>
        <taxon>Metazoa</taxon>
        <taxon>Spiralia</taxon>
        <taxon>Gnathifera</taxon>
        <taxon>Rotifera</taxon>
        <taxon>Eurotatoria</taxon>
        <taxon>Bdelloidea</taxon>
        <taxon>Philodinida</taxon>
        <taxon>Philodinidae</taxon>
        <taxon>Rotaria</taxon>
    </lineage>
</organism>
<comment type="caution">
    <text evidence="1">The sequence shown here is derived from an EMBL/GenBank/DDBJ whole genome shotgun (WGS) entry which is preliminary data.</text>
</comment>
<evidence type="ECO:0000313" key="2">
    <source>
        <dbReference type="EMBL" id="CAF1462658.1"/>
    </source>
</evidence>